<evidence type="ECO:0000313" key="4">
    <source>
        <dbReference type="Proteomes" id="UP001301388"/>
    </source>
</evidence>
<comment type="caution">
    <text evidence="3">The sequence shown here is derived from an EMBL/GenBank/DDBJ whole genome shotgun (WGS) entry which is preliminary data.</text>
</comment>
<accession>A0ABU5TIH7</accession>
<protein>
    <submittedName>
        <fullName evidence="3">PIN domain-containing protein</fullName>
    </submittedName>
</protein>
<dbReference type="SUPFAM" id="SSF88723">
    <property type="entry name" value="PIN domain-like"/>
    <property type="match status" value="1"/>
</dbReference>
<dbReference type="EMBL" id="JAYGIE010000052">
    <property type="protein sequence ID" value="MEA5478029.1"/>
    <property type="molecule type" value="Genomic_DNA"/>
</dbReference>
<evidence type="ECO:0000313" key="3">
    <source>
        <dbReference type="EMBL" id="MEA5478029.1"/>
    </source>
</evidence>
<proteinExistence type="predicted"/>
<dbReference type="Proteomes" id="UP001301388">
    <property type="component" value="Unassembled WGS sequence"/>
</dbReference>
<organism evidence="3 4">
    <name type="scientific">Pseudanabaena galeata UHCC 0370</name>
    <dbReference type="NCBI Taxonomy" id="3110310"/>
    <lineage>
        <taxon>Bacteria</taxon>
        <taxon>Bacillati</taxon>
        <taxon>Cyanobacteriota</taxon>
        <taxon>Cyanophyceae</taxon>
        <taxon>Pseudanabaenales</taxon>
        <taxon>Pseudanabaenaceae</taxon>
        <taxon>Pseudanabaena</taxon>
    </lineage>
</organism>
<dbReference type="InterPro" id="IPR058652">
    <property type="entry name" value="VapC50_C"/>
</dbReference>
<dbReference type="Pfam" id="PF26343">
    <property type="entry name" value="VapC50_C"/>
    <property type="match status" value="1"/>
</dbReference>
<feature type="domain" description="PIN" evidence="1">
    <location>
        <begin position="7"/>
        <end position="113"/>
    </location>
</feature>
<dbReference type="InterPro" id="IPR029060">
    <property type="entry name" value="PIN-like_dom_sf"/>
</dbReference>
<evidence type="ECO:0000259" key="2">
    <source>
        <dbReference type="Pfam" id="PF26343"/>
    </source>
</evidence>
<sequence length="193" mass="22085">MTSKFTVIYDACVLYSNYLRDILIQLAIADLFRAKWTNLIHDEWIRNLLENRPDLPRERLNQVKDLMNSQVRDSLVTDFEQLIPSLTLPDPNDRHILAAAIVAEADVIVTFNLKDFPALNISQYGITAKHPDDLIADLIVLNPLKVMAAVETCRQRLKKQPKTSNEYLEILLKQGLPLSVSMLKELQNSQNTM</sequence>
<name>A0ABU5TIH7_9CYAN</name>
<dbReference type="Pfam" id="PF13470">
    <property type="entry name" value="PIN_3"/>
    <property type="match status" value="1"/>
</dbReference>
<gene>
    <name evidence="3" type="ORF">VB774_10400</name>
</gene>
<keyword evidence="4" id="KW-1185">Reference proteome</keyword>
<feature type="domain" description="VapC50 C-terminal" evidence="2">
    <location>
        <begin position="131"/>
        <end position="184"/>
    </location>
</feature>
<evidence type="ECO:0000259" key="1">
    <source>
        <dbReference type="Pfam" id="PF13470"/>
    </source>
</evidence>
<reference evidence="3 4" key="1">
    <citation type="submission" date="2023-12" db="EMBL/GenBank/DDBJ databases">
        <title>Baltic Sea Cyanobacteria.</title>
        <authorList>
            <person name="Delbaje E."/>
            <person name="Fewer D.P."/>
            <person name="Shishido T.K."/>
        </authorList>
    </citation>
    <scope>NUCLEOTIDE SEQUENCE [LARGE SCALE GENOMIC DNA]</scope>
    <source>
        <strain evidence="3 4">UHCC 0370</strain>
    </source>
</reference>
<dbReference type="InterPro" id="IPR002716">
    <property type="entry name" value="PIN_dom"/>
</dbReference>
<dbReference type="RefSeq" id="WP_323261608.1">
    <property type="nucleotide sequence ID" value="NZ_JAYGIE010000052.1"/>
</dbReference>